<evidence type="ECO:0000256" key="3">
    <source>
        <dbReference type="ARBA" id="ARBA00022448"/>
    </source>
</evidence>
<comment type="subcellular location">
    <subcellularLocation>
        <location evidence="2">Cell membrane</location>
        <topology evidence="2">Multi-pass membrane protein</topology>
    </subcellularLocation>
</comment>
<dbReference type="PANTHER" id="PTHR30529:SF1">
    <property type="entry name" value="CYTOCHROME B561 HOMOLOG 2"/>
    <property type="match status" value="1"/>
</dbReference>
<evidence type="ECO:0000259" key="14">
    <source>
        <dbReference type="Pfam" id="PF01292"/>
    </source>
</evidence>
<feature type="transmembrane region" description="Helical" evidence="13">
    <location>
        <begin position="12"/>
        <end position="32"/>
    </location>
</feature>
<keyword evidence="3" id="KW-0813">Transport</keyword>
<keyword evidence="8" id="KW-0249">Electron transport</keyword>
<keyword evidence="6 13" id="KW-0812">Transmembrane</keyword>
<evidence type="ECO:0000256" key="13">
    <source>
        <dbReference type="SAM" id="Phobius"/>
    </source>
</evidence>
<evidence type="ECO:0000256" key="5">
    <source>
        <dbReference type="ARBA" id="ARBA00022617"/>
    </source>
</evidence>
<feature type="domain" description="Cytochrome b561 bacterial/Ni-hydrogenase" evidence="14">
    <location>
        <begin position="10"/>
        <end position="178"/>
    </location>
</feature>
<dbReference type="InterPro" id="IPR011577">
    <property type="entry name" value="Cyt_b561_bac/Ni-Hgenase"/>
</dbReference>
<keyword evidence="11 13" id="KW-0472">Membrane</keyword>
<dbReference type="Gene3D" id="1.20.950.20">
    <property type="entry name" value="Transmembrane di-heme cytochromes, Chain C"/>
    <property type="match status" value="1"/>
</dbReference>
<dbReference type="InterPro" id="IPR016174">
    <property type="entry name" value="Di-haem_cyt_TM"/>
</dbReference>
<evidence type="ECO:0000256" key="4">
    <source>
        <dbReference type="ARBA" id="ARBA00022475"/>
    </source>
</evidence>
<keyword evidence="9 13" id="KW-1133">Transmembrane helix</keyword>
<evidence type="ECO:0000256" key="1">
    <source>
        <dbReference type="ARBA" id="ARBA00001970"/>
    </source>
</evidence>
<evidence type="ECO:0000256" key="8">
    <source>
        <dbReference type="ARBA" id="ARBA00022982"/>
    </source>
</evidence>
<keyword evidence="4" id="KW-1003">Cell membrane</keyword>
<gene>
    <name evidence="15" type="ORF">ACFSC3_04315</name>
</gene>
<reference evidence="16" key="1">
    <citation type="journal article" date="2019" name="Int. J. Syst. Evol. Microbiol.">
        <title>The Global Catalogue of Microorganisms (GCM) 10K type strain sequencing project: providing services to taxonomists for standard genome sequencing and annotation.</title>
        <authorList>
            <consortium name="The Broad Institute Genomics Platform"/>
            <consortium name="The Broad Institute Genome Sequencing Center for Infectious Disease"/>
            <person name="Wu L."/>
            <person name="Ma J."/>
        </authorList>
    </citation>
    <scope>NUCLEOTIDE SEQUENCE [LARGE SCALE GENOMIC DNA]</scope>
    <source>
        <strain evidence="16">Q85</strain>
    </source>
</reference>
<keyword evidence="5" id="KW-0349">Heme</keyword>
<comment type="similarity">
    <text evidence="12">Belongs to the cytochrome b561 family.</text>
</comment>
<dbReference type="RefSeq" id="WP_380939098.1">
    <property type="nucleotide sequence ID" value="NZ_JBHUFC010000002.1"/>
</dbReference>
<evidence type="ECO:0000256" key="7">
    <source>
        <dbReference type="ARBA" id="ARBA00022723"/>
    </source>
</evidence>
<keyword evidence="7" id="KW-0479">Metal-binding</keyword>
<keyword evidence="16" id="KW-1185">Reference proteome</keyword>
<evidence type="ECO:0000256" key="9">
    <source>
        <dbReference type="ARBA" id="ARBA00022989"/>
    </source>
</evidence>
<dbReference type="Pfam" id="PF01292">
    <property type="entry name" value="Ni_hydr_CYTB"/>
    <property type="match status" value="1"/>
</dbReference>
<dbReference type="Proteomes" id="UP001597283">
    <property type="component" value="Unassembled WGS sequence"/>
</dbReference>
<evidence type="ECO:0000256" key="12">
    <source>
        <dbReference type="ARBA" id="ARBA00037975"/>
    </source>
</evidence>
<evidence type="ECO:0000256" key="11">
    <source>
        <dbReference type="ARBA" id="ARBA00023136"/>
    </source>
</evidence>
<accession>A0ABW4N9V0</accession>
<evidence type="ECO:0000256" key="10">
    <source>
        <dbReference type="ARBA" id="ARBA00023004"/>
    </source>
</evidence>
<evidence type="ECO:0000313" key="16">
    <source>
        <dbReference type="Proteomes" id="UP001597283"/>
    </source>
</evidence>
<protein>
    <submittedName>
        <fullName evidence="15">Cytochrome b</fullName>
    </submittedName>
</protein>
<feature type="transmembrane region" description="Helical" evidence="13">
    <location>
        <begin position="145"/>
        <end position="166"/>
    </location>
</feature>
<sequence length="186" mass="20546">MRSTIARTDRYARGSIVFHWLIAAAIIVNLWLGIAHDSLPKGWAVMPLHKSIGITVLVLTIARLAWRLGHRPPPLDRTMPAWERAAANASHWALYALSILVPLSGWAMVSGSTVRRPLDWFGLFPIPYLPVSPAVGGAAHEGHEILGYAMLALVVLHVVAALRHHLILRDSTLVRMLPILRVPTPR</sequence>
<organism evidence="15 16">
    <name type="scientific">Sphingomonas floccifaciens</name>
    <dbReference type="NCBI Taxonomy" id="1844115"/>
    <lineage>
        <taxon>Bacteria</taxon>
        <taxon>Pseudomonadati</taxon>
        <taxon>Pseudomonadota</taxon>
        <taxon>Alphaproteobacteria</taxon>
        <taxon>Sphingomonadales</taxon>
        <taxon>Sphingomonadaceae</taxon>
        <taxon>Sphingomonas</taxon>
    </lineage>
</organism>
<evidence type="ECO:0000313" key="15">
    <source>
        <dbReference type="EMBL" id="MFD1786791.1"/>
    </source>
</evidence>
<comment type="cofactor">
    <cofactor evidence="1">
        <name>heme b</name>
        <dbReference type="ChEBI" id="CHEBI:60344"/>
    </cofactor>
</comment>
<dbReference type="PANTHER" id="PTHR30529">
    <property type="entry name" value="CYTOCHROME B561"/>
    <property type="match status" value="1"/>
</dbReference>
<feature type="transmembrane region" description="Helical" evidence="13">
    <location>
        <begin position="52"/>
        <end position="69"/>
    </location>
</feature>
<dbReference type="SUPFAM" id="SSF81342">
    <property type="entry name" value="Transmembrane di-heme cytochromes"/>
    <property type="match status" value="1"/>
</dbReference>
<keyword evidence="10" id="KW-0408">Iron</keyword>
<dbReference type="InterPro" id="IPR052168">
    <property type="entry name" value="Cytochrome_b561_oxidase"/>
</dbReference>
<dbReference type="EMBL" id="JBHUFC010000002">
    <property type="protein sequence ID" value="MFD1786791.1"/>
    <property type="molecule type" value="Genomic_DNA"/>
</dbReference>
<feature type="transmembrane region" description="Helical" evidence="13">
    <location>
        <begin position="89"/>
        <end position="109"/>
    </location>
</feature>
<evidence type="ECO:0000256" key="6">
    <source>
        <dbReference type="ARBA" id="ARBA00022692"/>
    </source>
</evidence>
<evidence type="ECO:0000256" key="2">
    <source>
        <dbReference type="ARBA" id="ARBA00004651"/>
    </source>
</evidence>
<proteinExistence type="inferred from homology"/>
<name>A0ABW4N9V0_9SPHN</name>
<comment type="caution">
    <text evidence="15">The sequence shown here is derived from an EMBL/GenBank/DDBJ whole genome shotgun (WGS) entry which is preliminary data.</text>
</comment>